<protein>
    <submittedName>
        <fullName evidence="1">Uncharacterized protein</fullName>
    </submittedName>
</protein>
<sequence length="469" mass="55879">MYTSKLVDIFYSLSKSQLRGLRKFVQSPYHNKRKDVVALFELLYKTPLENRIALRKQKAFPKVFGQKKYSSDQMDYTMSFLFKVIEQFLVYENATQDKINVQIALMEEYRKLGLSKHFQQSLKIAEQYQEKSTVRDIDYHEKAFQIELQQYDFLAPKQRDAPKNLQELSTKLDLRFLSQKLMDACRLLAHQAVAKQKYNFGLLDGLLAYIENEPAVLAHPSIAIYYYYYQATVEEDGEDYFQKFKTAFLESTDAFVEKELQDLYILAVNYCIKNINVGKDKYQLEMFDFYKAGLELRILLDENNTLSPFTFNNITKLALRLGKIDWTEKFIKAYENFVEAQYHETYVHNAYSMLYFTQGKYEETMIRLHQVDYKELFITLDAKVLLMKVYYQLDEYDALESFINSFKVFLRRKDILAYHQEIYKNFIRMLQKLINLPPFNKAAKEKLYKEIEGTQKLLEKKWLLEQLKG</sequence>
<reference evidence="1" key="1">
    <citation type="submission" date="2020-01" db="EMBL/GenBank/DDBJ databases">
        <authorList>
            <person name="Meier V. D."/>
            <person name="Meier V D."/>
        </authorList>
    </citation>
    <scope>NUCLEOTIDE SEQUENCE</scope>
    <source>
        <strain evidence="1">HLG_WM_MAG_10</strain>
    </source>
</reference>
<dbReference type="EMBL" id="CACVAQ010000085">
    <property type="protein sequence ID" value="CAA6803398.1"/>
    <property type="molecule type" value="Genomic_DNA"/>
</dbReference>
<proteinExistence type="predicted"/>
<accession>A0A6S6SKY2</accession>
<organism evidence="1">
    <name type="scientific">uncultured Aureispira sp</name>
    <dbReference type="NCBI Taxonomy" id="1331704"/>
    <lineage>
        <taxon>Bacteria</taxon>
        <taxon>Pseudomonadati</taxon>
        <taxon>Bacteroidota</taxon>
        <taxon>Saprospiria</taxon>
        <taxon>Saprospirales</taxon>
        <taxon>Saprospiraceae</taxon>
        <taxon>Aureispira</taxon>
        <taxon>environmental samples</taxon>
    </lineage>
</organism>
<gene>
    <name evidence="1" type="ORF">HELGO_WM32631</name>
</gene>
<name>A0A6S6SKY2_9BACT</name>
<dbReference type="AlphaFoldDB" id="A0A6S6SKY2"/>
<evidence type="ECO:0000313" key="1">
    <source>
        <dbReference type="EMBL" id="CAA6803398.1"/>
    </source>
</evidence>